<dbReference type="InterPro" id="IPR019775">
    <property type="entry name" value="WD40_repeat_CS"/>
</dbReference>
<evidence type="ECO:0000313" key="5">
    <source>
        <dbReference type="EMBL" id="OJJ99921.1"/>
    </source>
</evidence>
<dbReference type="Gene3D" id="2.130.10.10">
    <property type="entry name" value="YVTN repeat-like/Quinoprotein amine dehydrogenase"/>
    <property type="match status" value="2"/>
</dbReference>
<evidence type="ECO:0000256" key="2">
    <source>
        <dbReference type="ARBA" id="ARBA00022737"/>
    </source>
</evidence>
<dbReference type="EMBL" id="KV878977">
    <property type="protein sequence ID" value="OJJ99921.1"/>
    <property type="molecule type" value="Genomic_DNA"/>
</dbReference>
<feature type="domain" description="Nephrocystin 3-like N-terminal" evidence="4">
    <location>
        <begin position="137"/>
        <end position="300"/>
    </location>
</feature>
<dbReference type="InterPro" id="IPR056884">
    <property type="entry name" value="NPHP3-like_N"/>
</dbReference>
<dbReference type="RefSeq" id="XP_020056261.1">
    <property type="nucleotide sequence ID" value="XM_020202621.1"/>
</dbReference>
<dbReference type="STRING" id="690307.A0A1L9WUT1"/>
<proteinExistence type="predicted"/>
<dbReference type="CDD" id="cd00200">
    <property type="entry name" value="WD40"/>
    <property type="match status" value="1"/>
</dbReference>
<feature type="repeat" description="WD" evidence="3">
    <location>
        <begin position="626"/>
        <end position="667"/>
    </location>
</feature>
<dbReference type="PROSITE" id="PS50294">
    <property type="entry name" value="WD_REPEATS_REGION"/>
    <property type="match status" value="2"/>
</dbReference>
<evidence type="ECO:0000256" key="3">
    <source>
        <dbReference type="PROSITE-ProRule" id="PRU00221"/>
    </source>
</evidence>
<accession>A0A1L9WUT1</accession>
<organism evidence="5 6">
    <name type="scientific">Aspergillus aculeatus (strain ATCC 16872 / CBS 172.66 / WB 5094)</name>
    <dbReference type="NCBI Taxonomy" id="690307"/>
    <lineage>
        <taxon>Eukaryota</taxon>
        <taxon>Fungi</taxon>
        <taxon>Dikarya</taxon>
        <taxon>Ascomycota</taxon>
        <taxon>Pezizomycotina</taxon>
        <taxon>Eurotiomycetes</taxon>
        <taxon>Eurotiomycetidae</taxon>
        <taxon>Eurotiales</taxon>
        <taxon>Aspergillaceae</taxon>
        <taxon>Aspergillus</taxon>
        <taxon>Aspergillus subgen. Circumdati</taxon>
    </lineage>
</organism>
<dbReference type="InterPro" id="IPR015943">
    <property type="entry name" value="WD40/YVTN_repeat-like_dom_sf"/>
</dbReference>
<feature type="repeat" description="WD" evidence="3">
    <location>
        <begin position="668"/>
        <end position="709"/>
    </location>
</feature>
<dbReference type="Proteomes" id="UP000184546">
    <property type="component" value="Unassembled WGS sequence"/>
</dbReference>
<dbReference type="PANTHER" id="PTHR19848">
    <property type="entry name" value="WD40 REPEAT PROTEIN"/>
    <property type="match status" value="1"/>
</dbReference>
<evidence type="ECO:0000256" key="1">
    <source>
        <dbReference type="ARBA" id="ARBA00022574"/>
    </source>
</evidence>
<evidence type="ECO:0000313" key="6">
    <source>
        <dbReference type="Proteomes" id="UP000184546"/>
    </source>
</evidence>
<dbReference type="SUPFAM" id="SSF50998">
    <property type="entry name" value="Quinoprotein alcohol dehydrogenase-like"/>
    <property type="match status" value="1"/>
</dbReference>
<keyword evidence="1 3" id="KW-0853">WD repeat</keyword>
<gene>
    <name evidence="5" type="ORF">ASPACDRAFT_52471</name>
</gene>
<dbReference type="SUPFAM" id="SSF52540">
    <property type="entry name" value="P-loop containing nucleoside triphosphate hydrolases"/>
    <property type="match status" value="1"/>
</dbReference>
<dbReference type="PROSITE" id="PS00678">
    <property type="entry name" value="WD_REPEATS_1"/>
    <property type="match status" value="2"/>
</dbReference>
<protein>
    <recommendedName>
        <fullName evidence="4">Nephrocystin 3-like N-terminal domain-containing protein</fullName>
    </recommendedName>
</protein>
<dbReference type="Pfam" id="PF24883">
    <property type="entry name" value="NPHP3_N"/>
    <property type="match status" value="1"/>
</dbReference>
<dbReference type="VEuPathDB" id="FungiDB:ASPACDRAFT_52471"/>
<evidence type="ECO:0000259" key="4">
    <source>
        <dbReference type="Pfam" id="PF24883"/>
    </source>
</evidence>
<dbReference type="OMA" id="AGHENCI"/>
<dbReference type="SMART" id="SM00320">
    <property type="entry name" value="WD40"/>
    <property type="match status" value="4"/>
</dbReference>
<dbReference type="Gene3D" id="3.40.50.300">
    <property type="entry name" value="P-loop containing nucleotide triphosphate hydrolases"/>
    <property type="match status" value="1"/>
</dbReference>
<feature type="repeat" description="WD" evidence="3">
    <location>
        <begin position="710"/>
        <end position="751"/>
    </location>
</feature>
<dbReference type="InterPro" id="IPR027417">
    <property type="entry name" value="P-loop_NTPase"/>
</dbReference>
<dbReference type="OrthoDB" id="674604at2759"/>
<reference evidence="6" key="1">
    <citation type="journal article" date="2017" name="Genome Biol.">
        <title>Comparative genomics reveals high biological diversity and specific adaptations in the industrially and medically important fungal genus Aspergillus.</title>
        <authorList>
            <person name="de Vries R.P."/>
            <person name="Riley R."/>
            <person name="Wiebenga A."/>
            <person name="Aguilar-Osorio G."/>
            <person name="Amillis S."/>
            <person name="Uchima C.A."/>
            <person name="Anderluh G."/>
            <person name="Asadollahi M."/>
            <person name="Askin M."/>
            <person name="Barry K."/>
            <person name="Battaglia E."/>
            <person name="Bayram O."/>
            <person name="Benocci T."/>
            <person name="Braus-Stromeyer S.A."/>
            <person name="Caldana C."/>
            <person name="Canovas D."/>
            <person name="Cerqueira G.C."/>
            <person name="Chen F."/>
            <person name="Chen W."/>
            <person name="Choi C."/>
            <person name="Clum A."/>
            <person name="Dos Santos R.A."/>
            <person name="Damasio A.R."/>
            <person name="Diallinas G."/>
            <person name="Emri T."/>
            <person name="Fekete E."/>
            <person name="Flipphi M."/>
            <person name="Freyberg S."/>
            <person name="Gallo A."/>
            <person name="Gournas C."/>
            <person name="Habgood R."/>
            <person name="Hainaut M."/>
            <person name="Harispe M.L."/>
            <person name="Henrissat B."/>
            <person name="Hilden K.S."/>
            <person name="Hope R."/>
            <person name="Hossain A."/>
            <person name="Karabika E."/>
            <person name="Karaffa L."/>
            <person name="Karanyi Z."/>
            <person name="Krasevec N."/>
            <person name="Kuo A."/>
            <person name="Kusch H."/>
            <person name="LaButti K."/>
            <person name="Lagendijk E.L."/>
            <person name="Lapidus A."/>
            <person name="Levasseur A."/>
            <person name="Lindquist E."/>
            <person name="Lipzen A."/>
            <person name="Logrieco A.F."/>
            <person name="MacCabe A."/>
            <person name="Maekelae M.R."/>
            <person name="Malavazi I."/>
            <person name="Melin P."/>
            <person name="Meyer V."/>
            <person name="Mielnichuk N."/>
            <person name="Miskei M."/>
            <person name="Molnar A.P."/>
            <person name="Mule G."/>
            <person name="Ngan C.Y."/>
            <person name="Orejas M."/>
            <person name="Orosz E."/>
            <person name="Ouedraogo J.P."/>
            <person name="Overkamp K.M."/>
            <person name="Park H.-S."/>
            <person name="Perrone G."/>
            <person name="Piumi F."/>
            <person name="Punt P.J."/>
            <person name="Ram A.F."/>
            <person name="Ramon A."/>
            <person name="Rauscher S."/>
            <person name="Record E."/>
            <person name="Riano-Pachon D.M."/>
            <person name="Robert V."/>
            <person name="Roehrig J."/>
            <person name="Ruller R."/>
            <person name="Salamov A."/>
            <person name="Salih N.S."/>
            <person name="Samson R.A."/>
            <person name="Sandor E."/>
            <person name="Sanguinetti M."/>
            <person name="Schuetze T."/>
            <person name="Sepcic K."/>
            <person name="Shelest E."/>
            <person name="Sherlock G."/>
            <person name="Sophianopoulou V."/>
            <person name="Squina F.M."/>
            <person name="Sun H."/>
            <person name="Susca A."/>
            <person name="Todd R.B."/>
            <person name="Tsang A."/>
            <person name="Unkles S.E."/>
            <person name="van de Wiele N."/>
            <person name="van Rossen-Uffink D."/>
            <person name="Oliveira J.V."/>
            <person name="Vesth T.C."/>
            <person name="Visser J."/>
            <person name="Yu J.-H."/>
            <person name="Zhou M."/>
            <person name="Andersen M.R."/>
            <person name="Archer D.B."/>
            <person name="Baker S.E."/>
            <person name="Benoit I."/>
            <person name="Brakhage A.A."/>
            <person name="Braus G.H."/>
            <person name="Fischer R."/>
            <person name="Frisvad J.C."/>
            <person name="Goldman G.H."/>
            <person name="Houbraken J."/>
            <person name="Oakley B."/>
            <person name="Pocsi I."/>
            <person name="Scazzocchio C."/>
            <person name="Seiboth B."/>
            <person name="vanKuyk P.A."/>
            <person name="Wortman J."/>
            <person name="Dyer P.S."/>
            <person name="Grigoriev I.V."/>
        </authorList>
    </citation>
    <scope>NUCLEOTIDE SEQUENCE [LARGE SCALE GENOMIC DNA]</scope>
    <source>
        <strain evidence="6">ATCC 16872 / CBS 172.66 / WB 5094</strain>
    </source>
</reference>
<name>A0A1L9WUT1_ASPA1</name>
<dbReference type="PANTHER" id="PTHR19848:SF8">
    <property type="entry name" value="F-BOX AND WD REPEAT DOMAIN CONTAINING 7"/>
    <property type="match status" value="1"/>
</dbReference>
<feature type="repeat" description="WD" evidence="3">
    <location>
        <begin position="593"/>
        <end position="622"/>
    </location>
</feature>
<dbReference type="Pfam" id="PF00400">
    <property type="entry name" value="WD40"/>
    <property type="match status" value="4"/>
</dbReference>
<dbReference type="PRINTS" id="PR00320">
    <property type="entry name" value="GPROTEINBRPT"/>
</dbReference>
<dbReference type="InterPro" id="IPR011047">
    <property type="entry name" value="Quinoprotein_ADH-like_sf"/>
</dbReference>
<keyword evidence="2" id="KW-0677">Repeat</keyword>
<keyword evidence="6" id="KW-1185">Reference proteome</keyword>
<dbReference type="InterPro" id="IPR001680">
    <property type="entry name" value="WD40_rpt"/>
</dbReference>
<dbReference type="PROSITE" id="PS50082">
    <property type="entry name" value="WD_REPEATS_2"/>
    <property type="match status" value="4"/>
</dbReference>
<sequence>MQRYAVYEEIYRGCGTRSQQAVEDVFVKVYLAVLHYTHEVIAIRRSKSKRIRDSMQAAATFPLTVLKSAIADMEAVLQSLGTQRAQEMLTAVLDSVEAAFRIGIVKHVQPVKNAMFDSSINQMLGECIEDTRDELLDQIEDWMDNHKETPIFWLDGMAGIGKSAIARTVAIRLSERKLLGASFFFSRGDVARRDPNNLFITLAMQLAERLPPYKKLLYDWIANNLSITSPGIGDQFRFFFSELLPKIKSPSRHKLDFIMVIDALDECENEGNSISIIIDRLPQIQRANLDVSLRFFVTGRPEIKILKGLNLIHDSEHKDVKLIEIAQEITKRDISKFYTHWPSNDWPSEATIQKLTDMAYPLFIVASTVCKFMDTVWEPLDSRLQKMQSTYDQLLLSLLPPDPDDQKMEEEQIATHLENFQSSHQGLRRDICSLGDFGEQANQAHRVPVSEFISPELEYSCRYWIYHIKEGEGLASRTQEVLLYLRNHFLHWLEAMSVLGRMGECVEPAKSHLADLVNDAVRFIDNYHYVASISPLQIYTSALAFAPHSSVVRQSFASHLPNWLTGIPRVQGSWGSELHTLEYKGVCASQAVFSQDGSILASFNNDNTIRLWKTSTGQLIQTIPDITSGAMMIMALLFSGDGTRCFSSAENGSIIFWDAKTGEPVEKVSGHTEKVHILELSPDGRLLASGSYDHMVKLWEVPSGKYYGSLIFHQGPVTSISFSPDNRLLVSGSMDCMIGLWDVATCTVLRTIRHMVALGHSSGDVSFIEFAQEMGGTGTC</sequence>
<dbReference type="AlphaFoldDB" id="A0A1L9WUT1"/>
<dbReference type="InterPro" id="IPR020472">
    <property type="entry name" value="WD40_PAC1"/>
</dbReference>
<dbReference type="GeneID" id="30976435"/>